<dbReference type="PRINTS" id="PR01003">
    <property type="entry name" value="FLGFLIH"/>
</dbReference>
<evidence type="ECO:0000256" key="9">
    <source>
        <dbReference type="ARBA" id="ARBA00023225"/>
    </source>
</evidence>
<dbReference type="InterPro" id="IPR000563">
    <property type="entry name" value="Flag_FliH"/>
</dbReference>
<dbReference type="GO" id="GO:0071973">
    <property type="term" value="P:bacterial-type flagellum-dependent cell motility"/>
    <property type="evidence" value="ECO:0007669"/>
    <property type="project" value="InterPro"/>
</dbReference>
<name>A0A1H2EPY3_9GAMM</name>
<feature type="compositionally biased region" description="Basic and acidic residues" evidence="10">
    <location>
        <begin position="1"/>
        <end position="11"/>
    </location>
</feature>
<evidence type="ECO:0000256" key="5">
    <source>
        <dbReference type="ARBA" id="ARBA00022448"/>
    </source>
</evidence>
<keyword evidence="12" id="KW-0282">Flagellum</keyword>
<dbReference type="PANTHER" id="PTHR34982">
    <property type="entry name" value="YOP PROTEINS TRANSLOCATION PROTEIN L"/>
    <property type="match status" value="1"/>
</dbReference>
<organism evidence="12 13">
    <name type="scientific">Geopseudomonas guangdongensis</name>
    <dbReference type="NCBI Taxonomy" id="1245526"/>
    <lineage>
        <taxon>Bacteria</taxon>
        <taxon>Pseudomonadati</taxon>
        <taxon>Pseudomonadota</taxon>
        <taxon>Gammaproteobacteria</taxon>
        <taxon>Pseudomonadales</taxon>
        <taxon>Pseudomonadaceae</taxon>
        <taxon>Geopseudomonas</taxon>
    </lineage>
</organism>
<keyword evidence="8" id="KW-0653">Protein transport</keyword>
<sequence length="243" mass="27253">MSDRGSRDGSEQWRPWQMDELERPADSAQPDQDSLRREAIRRQAFRRNAELEALRRQAHEQARQQGHEEGFAAGRAEGYAQGLEEGRRAGEQELQLQIAQTLQPLRQLAEEFRKALAHLDEQIADQLVGLAMATGRHLAGEALQTHPEQILAIVRELLHAEPALTGKPRLWLHPADLLLVRAHLGNELAAAGWQLQPDELVSRGGCRVNSASGELDATWESRWDSLLEQLRHRQSPGASHTAP</sequence>
<dbReference type="NCBIfam" id="NF004270">
    <property type="entry name" value="PRK05687.2-1"/>
    <property type="match status" value="1"/>
</dbReference>
<evidence type="ECO:0000259" key="11">
    <source>
        <dbReference type="Pfam" id="PF02108"/>
    </source>
</evidence>
<gene>
    <name evidence="12" type="ORF">SAMN05216580_0752</name>
</gene>
<protein>
    <recommendedName>
        <fullName evidence="4">Flagellar assembly protein FliH</fullName>
    </recommendedName>
</protein>
<evidence type="ECO:0000313" key="12">
    <source>
        <dbReference type="EMBL" id="SDT97003.1"/>
    </source>
</evidence>
<keyword evidence="12" id="KW-0966">Cell projection</keyword>
<evidence type="ECO:0000256" key="2">
    <source>
        <dbReference type="ARBA" id="ARBA00004496"/>
    </source>
</evidence>
<dbReference type="GO" id="GO:0015031">
    <property type="term" value="P:protein transport"/>
    <property type="evidence" value="ECO:0007669"/>
    <property type="project" value="UniProtKB-KW"/>
</dbReference>
<dbReference type="InterPro" id="IPR018035">
    <property type="entry name" value="Flagellar_FliH/T3SS_HrpE"/>
</dbReference>
<keyword evidence="9" id="KW-1006">Bacterial flagellum protein export</keyword>
<dbReference type="Proteomes" id="UP000243063">
    <property type="component" value="Chromosome I"/>
</dbReference>
<keyword evidence="13" id="KW-1185">Reference proteome</keyword>
<keyword evidence="12" id="KW-0969">Cilium</keyword>
<reference evidence="13" key="1">
    <citation type="submission" date="2016-10" db="EMBL/GenBank/DDBJ databases">
        <authorList>
            <person name="Varghese N."/>
            <person name="Submissions S."/>
        </authorList>
    </citation>
    <scope>NUCLEOTIDE SEQUENCE [LARGE SCALE GENOMIC DNA]</scope>
    <source>
        <strain evidence="13">CCTCC 2012022</strain>
    </source>
</reference>
<keyword evidence="6" id="KW-0963">Cytoplasm</keyword>
<comment type="function">
    <text evidence="1">Needed for flagellar regrowth and assembly.</text>
</comment>
<accession>A0A1H2EPY3</accession>
<comment type="similarity">
    <text evidence="3">Belongs to the FliH family.</text>
</comment>
<dbReference type="OrthoDB" id="6415116at2"/>
<dbReference type="GO" id="GO:0005829">
    <property type="term" value="C:cytosol"/>
    <property type="evidence" value="ECO:0007669"/>
    <property type="project" value="TreeGrafter"/>
</dbReference>
<evidence type="ECO:0000256" key="10">
    <source>
        <dbReference type="SAM" id="MobiDB-lite"/>
    </source>
</evidence>
<dbReference type="GO" id="GO:0044781">
    <property type="term" value="P:bacterial-type flagellum organization"/>
    <property type="evidence" value="ECO:0007669"/>
    <property type="project" value="UniProtKB-KW"/>
</dbReference>
<dbReference type="Pfam" id="PF02108">
    <property type="entry name" value="FliH"/>
    <property type="match status" value="1"/>
</dbReference>
<dbReference type="RefSeq" id="WP_090212220.1">
    <property type="nucleotide sequence ID" value="NZ_LT629780.1"/>
</dbReference>
<keyword evidence="5" id="KW-0813">Transport</keyword>
<dbReference type="EMBL" id="LT629780">
    <property type="protein sequence ID" value="SDT97003.1"/>
    <property type="molecule type" value="Genomic_DNA"/>
</dbReference>
<evidence type="ECO:0000256" key="1">
    <source>
        <dbReference type="ARBA" id="ARBA00003041"/>
    </source>
</evidence>
<dbReference type="InterPro" id="IPR051472">
    <property type="entry name" value="T3SS_Stator/FliH"/>
</dbReference>
<evidence type="ECO:0000313" key="13">
    <source>
        <dbReference type="Proteomes" id="UP000243063"/>
    </source>
</evidence>
<keyword evidence="7" id="KW-1005">Bacterial flagellum biogenesis</keyword>
<dbReference type="GO" id="GO:0009288">
    <property type="term" value="C:bacterial-type flagellum"/>
    <property type="evidence" value="ECO:0007669"/>
    <property type="project" value="InterPro"/>
</dbReference>
<feature type="region of interest" description="Disordered" evidence="10">
    <location>
        <begin position="1"/>
        <end position="41"/>
    </location>
</feature>
<dbReference type="STRING" id="1245526.SAMN05216580_0752"/>
<feature type="domain" description="Flagellar assembly protein FliH/Type III secretion system HrpE" evidence="11">
    <location>
        <begin position="101"/>
        <end position="225"/>
    </location>
</feature>
<dbReference type="GO" id="GO:0003774">
    <property type="term" value="F:cytoskeletal motor activity"/>
    <property type="evidence" value="ECO:0007669"/>
    <property type="project" value="InterPro"/>
</dbReference>
<evidence type="ECO:0000256" key="3">
    <source>
        <dbReference type="ARBA" id="ARBA00006602"/>
    </source>
</evidence>
<proteinExistence type="inferred from homology"/>
<comment type="subcellular location">
    <subcellularLocation>
        <location evidence="2">Cytoplasm</location>
    </subcellularLocation>
</comment>
<dbReference type="PANTHER" id="PTHR34982:SF1">
    <property type="entry name" value="FLAGELLAR ASSEMBLY PROTEIN FLIH"/>
    <property type="match status" value="1"/>
</dbReference>
<evidence type="ECO:0000256" key="7">
    <source>
        <dbReference type="ARBA" id="ARBA00022795"/>
    </source>
</evidence>
<evidence type="ECO:0000256" key="4">
    <source>
        <dbReference type="ARBA" id="ARBA00016507"/>
    </source>
</evidence>
<evidence type="ECO:0000256" key="8">
    <source>
        <dbReference type="ARBA" id="ARBA00022927"/>
    </source>
</evidence>
<evidence type="ECO:0000256" key="6">
    <source>
        <dbReference type="ARBA" id="ARBA00022490"/>
    </source>
</evidence>
<dbReference type="AlphaFoldDB" id="A0A1H2EPY3"/>